<dbReference type="NCBIfam" id="NF037970">
    <property type="entry name" value="vanZ_1"/>
    <property type="match status" value="1"/>
</dbReference>
<feature type="transmembrane region" description="Helical" evidence="1">
    <location>
        <begin position="130"/>
        <end position="150"/>
    </location>
</feature>
<reference evidence="3" key="1">
    <citation type="journal article" date="2018" name="Antonie Van Leeuwenhoek">
        <title>Proteinivorax hydrogeniformans sp. nov., an anaerobic, haloalkaliphilic bacterium fermenting proteinaceous compounds with high hydrogen production.</title>
        <authorList>
            <person name="Boltyanskaya Y."/>
            <person name="Detkova E."/>
            <person name="Pimenov N."/>
            <person name="Kevbrin V."/>
        </authorList>
    </citation>
    <scope>NUCLEOTIDE SEQUENCE</scope>
    <source>
        <strain evidence="3">Z-710</strain>
    </source>
</reference>
<protein>
    <submittedName>
        <fullName evidence="3">VanZ family protein</fullName>
    </submittedName>
</protein>
<dbReference type="PIRSF" id="PIRSF019083">
    <property type="entry name" value="UCP019083_VanZ"/>
    <property type="match status" value="1"/>
</dbReference>
<keyword evidence="1" id="KW-1133">Transmembrane helix</keyword>
<dbReference type="InterPro" id="IPR016747">
    <property type="entry name" value="Phosphotransbutyrylase"/>
</dbReference>
<evidence type="ECO:0000259" key="2">
    <source>
        <dbReference type="Pfam" id="PF04892"/>
    </source>
</evidence>
<feature type="transmembrane region" description="Helical" evidence="1">
    <location>
        <begin position="73"/>
        <end position="91"/>
    </location>
</feature>
<dbReference type="InterPro" id="IPR006976">
    <property type="entry name" value="VanZ-like"/>
</dbReference>
<reference evidence="3" key="2">
    <citation type="submission" date="2024-06" db="EMBL/GenBank/DDBJ databases">
        <authorList>
            <person name="Petrova K.O."/>
            <person name="Toshchakov S.V."/>
            <person name="Boltjanskaja Y.V."/>
            <person name="Kevbrin V.V."/>
        </authorList>
    </citation>
    <scope>NUCLEOTIDE SEQUENCE</scope>
    <source>
        <strain evidence="3">Z-710</strain>
    </source>
</reference>
<sequence>MLKKVKIKSVVCWSMVVLWMGLIFYFSAQPASESSELSSGVTEIVARAFGVFVPEAIIGFDTLHLLVRKGAHFFVYFVLGILVVNAFNVSGFSQAKSIYLSFAICVIYAISDEVHQLFVPGRSGEVTDVIIDSIGAGFGIGCFLGIGKLLDRYRRKRLNRSSDL</sequence>
<evidence type="ECO:0000313" key="3">
    <source>
        <dbReference type="EMBL" id="XCI29930.1"/>
    </source>
</evidence>
<feature type="domain" description="VanZ-like" evidence="2">
    <location>
        <begin position="14"/>
        <end position="144"/>
    </location>
</feature>
<keyword evidence="1" id="KW-0812">Transmembrane</keyword>
<gene>
    <name evidence="3" type="ORF">PRVXH_001282</name>
</gene>
<feature type="transmembrane region" description="Helical" evidence="1">
    <location>
        <begin position="98"/>
        <end position="118"/>
    </location>
</feature>
<dbReference type="RefSeq" id="WP_353894477.1">
    <property type="nucleotide sequence ID" value="NZ_CP159485.1"/>
</dbReference>
<dbReference type="AlphaFoldDB" id="A0AAU8HX26"/>
<proteinExistence type="predicted"/>
<organism evidence="3">
    <name type="scientific">Proteinivorax hydrogeniformans</name>
    <dbReference type="NCBI Taxonomy" id="1826727"/>
    <lineage>
        <taxon>Bacteria</taxon>
        <taxon>Bacillati</taxon>
        <taxon>Bacillota</taxon>
        <taxon>Clostridia</taxon>
        <taxon>Eubacteriales</taxon>
        <taxon>Proteinivoracaceae</taxon>
        <taxon>Proteinivorax</taxon>
    </lineage>
</organism>
<accession>A0AAU8HX26</accession>
<name>A0AAU8HX26_9FIRM</name>
<dbReference type="Pfam" id="PF04892">
    <property type="entry name" value="VanZ"/>
    <property type="match status" value="1"/>
</dbReference>
<feature type="transmembrane region" description="Helical" evidence="1">
    <location>
        <begin position="7"/>
        <end position="28"/>
    </location>
</feature>
<dbReference type="EMBL" id="CP159485">
    <property type="protein sequence ID" value="XCI29930.1"/>
    <property type="molecule type" value="Genomic_DNA"/>
</dbReference>
<evidence type="ECO:0000256" key="1">
    <source>
        <dbReference type="SAM" id="Phobius"/>
    </source>
</evidence>
<keyword evidence="1" id="KW-0472">Membrane</keyword>